<dbReference type="SMART" id="SM00645">
    <property type="entry name" value="Pept_C1"/>
    <property type="match status" value="1"/>
</dbReference>
<sequence>MCGYVSTSIHSHHALCATGSDIHHRRILPTTGSGIHPHRALCAAAHNGRPSFDHESLDINNLSTSIDWRKKGAANPIENQDKCRSCWTFSAVAAVEGIYKIKTKKLISLSVQHLVHCDKMNKGTRGGSYVGVFDFIQKNEITFEAVYSYTSKEGKCVVGV</sequence>
<comment type="similarity">
    <text evidence="1">Belongs to the peptidase C1 family.</text>
</comment>
<protein>
    <submittedName>
        <fullName evidence="3">KDEL-tailed cysteine endopeptidase CEP2</fullName>
    </submittedName>
</protein>
<dbReference type="InterPro" id="IPR000668">
    <property type="entry name" value="Peptidase_C1A_C"/>
</dbReference>
<reference evidence="3 4" key="1">
    <citation type="journal article" date="2022" name="Nat. Plants">
        <title>Genomes of leafy and leafless Platanthera orchids illuminate the evolution of mycoheterotrophy.</title>
        <authorList>
            <person name="Li M.H."/>
            <person name="Liu K.W."/>
            <person name="Li Z."/>
            <person name="Lu H.C."/>
            <person name="Ye Q.L."/>
            <person name="Zhang D."/>
            <person name="Wang J.Y."/>
            <person name="Li Y.F."/>
            <person name="Zhong Z.M."/>
            <person name="Liu X."/>
            <person name="Yu X."/>
            <person name="Liu D.K."/>
            <person name="Tu X.D."/>
            <person name="Liu B."/>
            <person name="Hao Y."/>
            <person name="Liao X.Y."/>
            <person name="Jiang Y.T."/>
            <person name="Sun W.H."/>
            <person name="Chen J."/>
            <person name="Chen Y.Q."/>
            <person name="Ai Y."/>
            <person name="Zhai J.W."/>
            <person name="Wu S.S."/>
            <person name="Zhou Z."/>
            <person name="Hsiao Y.Y."/>
            <person name="Wu W.L."/>
            <person name="Chen Y.Y."/>
            <person name="Lin Y.F."/>
            <person name="Hsu J.L."/>
            <person name="Li C.Y."/>
            <person name="Wang Z.W."/>
            <person name="Zhao X."/>
            <person name="Zhong W.Y."/>
            <person name="Ma X.K."/>
            <person name="Ma L."/>
            <person name="Huang J."/>
            <person name="Chen G.Z."/>
            <person name="Huang M.Z."/>
            <person name="Huang L."/>
            <person name="Peng D.H."/>
            <person name="Luo Y.B."/>
            <person name="Zou S.Q."/>
            <person name="Chen S.P."/>
            <person name="Lan S."/>
            <person name="Tsai W.C."/>
            <person name="Van de Peer Y."/>
            <person name="Liu Z.J."/>
        </authorList>
    </citation>
    <scope>NUCLEOTIDE SEQUENCE [LARGE SCALE GENOMIC DNA]</scope>
    <source>
        <strain evidence="3">Lor288</strain>
    </source>
</reference>
<dbReference type="Proteomes" id="UP001412067">
    <property type="component" value="Unassembled WGS sequence"/>
</dbReference>
<comment type="caution">
    <text evidence="3">The sequence shown here is derived from an EMBL/GenBank/DDBJ whole genome shotgun (WGS) entry which is preliminary data.</text>
</comment>
<evidence type="ECO:0000259" key="2">
    <source>
        <dbReference type="SMART" id="SM00645"/>
    </source>
</evidence>
<gene>
    <name evidence="3" type="primary">CEP2</name>
    <name evidence="3" type="ORF">KSP40_PGU009488</name>
</gene>
<dbReference type="Gene3D" id="3.90.70.10">
    <property type="entry name" value="Cysteine proteinases"/>
    <property type="match status" value="1"/>
</dbReference>
<evidence type="ECO:0000313" key="3">
    <source>
        <dbReference type="EMBL" id="KAK8938190.1"/>
    </source>
</evidence>
<feature type="domain" description="Peptidase C1A papain C-terminal" evidence="2">
    <location>
        <begin position="62"/>
        <end position="160"/>
    </location>
</feature>
<dbReference type="InterPro" id="IPR038765">
    <property type="entry name" value="Papain-like_cys_pep_sf"/>
</dbReference>
<dbReference type="EMBL" id="JBBWWR010000021">
    <property type="protein sequence ID" value="KAK8938190.1"/>
    <property type="molecule type" value="Genomic_DNA"/>
</dbReference>
<dbReference type="InterPro" id="IPR013128">
    <property type="entry name" value="Peptidase_C1A"/>
</dbReference>
<proteinExistence type="inferred from homology"/>
<dbReference type="PANTHER" id="PTHR12411">
    <property type="entry name" value="CYSTEINE PROTEASE FAMILY C1-RELATED"/>
    <property type="match status" value="1"/>
</dbReference>
<accession>A0ABR2LE95</accession>
<evidence type="ECO:0000313" key="4">
    <source>
        <dbReference type="Proteomes" id="UP001412067"/>
    </source>
</evidence>
<dbReference type="SUPFAM" id="SSF54001">
    <property type="entry name" value="Cysteine proteinases"/>
    <property type="match status" value="1"/>
</dbReference>
<keyword evidence="4" id="KW-1185">Reference proteome</keyword>
<name>A0ABR2LE95_9ASPA</name>
<organism evidence="3 4">
    <name type="scientific">Platanthera guangdongensis</name>
    <dbReference type="NCBI Taxonomy" id="2320717"/>
    <lineage>
        <taxon>Eukaryota</taxon>
        <taxon>Viridiplantae</taxon>
        <taxon>Streptophyta</taxon>
        <taxon>Embryophyta</taxon>
        <taxon>Tracheophyta</taxon>
        <taxon>Spermatophyta</taxon>
        <taxon>Magnoliopsida</taxon>
        <taxon>Liliopsida</taxon>
        <taxon>Asparagales</taxon>
        <taxon>Orchidaceae</taxon>
        <taxon>Orchidoideae</taxon>
        <taxon>Orchideae</taxon>
        <taxon>Orchidinae</taxon>
        <taxon>Platanthera</taxon>
    </lineage>
</organism>
<dbReference type="Pfam" id="PF00112">
    <property type="entry name" value="Peptidase_C1"/>
    <property type="match status" value="1"/>
</dbReference>
<evidence type="ECO:0000256" key="1">
    <source>
        <dbReference type="ARBA" id="ARBA00008455"/>
    </source>
</evidence>